<keyword evidence="2" id="KW-1185">Reference proteome</keyword>
<dbReference type="InterPro" id="IPR034660">
    <property type="entry name" value="DinB/YfiT-like"/>
</dbReference>
<dbReference type="Gene3D" id="1.20.120.450">
    <property type="entry name" value="dinb family like domain"/>
    <property type="match status" value="1"/>
</dbReference>
<dbReference type="Proteomes" id="UP000011761">
    <property type="component" value="Unassembled WGS sequence"/>
</dbReference>
<dbReference type="HOGENOM" id="CLU_090929_1_0_1"/>
<evidence type="ECO:0000313" key="2">
    <source>
        <dbReference type="Proteomes" id="UP000011761"/>
    </source>
</evidence>
<dbReference type="SUPFAM" id="SSF109854">
    <property type="entry name" value="DinB/YfiT-like putative metalloenzymes"/>
    <property type="match status" value="1"/>
</dbReference>
<dbReference type="eggNOG" id="ENOG502SNKC">
    <property type="taxonomic scope" value="Eukaryota"/>
</dbReference>
<sequence length="206" mass="23413">MSIHRRLRHLKLATSPPLRPYHNSTAMTSLYDQSVVPSVKYLKNLSAILEKGRAFADGKGKAHDEILNFRLIEDMRGLTYQVQAACNTVEFLLPRLAGIEKTHFPDDEKTFAELQDRIGKTIEIVQDPKVRPAMEGKEKQPILMPTKSMGTYRFETGEKYVVGYAMANFHFHYSTAYCILRHLGVPISAFDYLGKDTFVKVDDASK</sequence>
<organism evidence="1 2">
    <name type="scientific">Baudoinia panamericana (strain UAMH 10762)</name>
    <name type="common">Angels' share fungus</name>
    <name type="synonym">Baudoinia compniacensis (strain UAMH 10762)</name>
    <dbReference type="NCBI Taxonomy" id="717646"/>
    <lineage>
        <taxon>Eukaryota</taxon>
        <taxon>Fungi</taxon>
        <taxon>Dikarya</taxon>
        <taxon>Ascomycota</taxon>
        <taxon>Pezizomycotina</taxon>
        <taxon>Dothideomycetes</taxon>
        <taxon>Dothideomycetidae</taxon>
        <taxon>Mycosphaerellales</taxon>
        <taxon>Teratosphaeriaceae</taxon>
        <taxon>Baudoinia</taxon>
    </lineage>
</organism>
<dbReference type="AlphaFoldDB" id="M2NJE8"/>
<dbReference type="PANTHER" id="PTHR36922:SF1">
    <property type="entry name" value="DUF1993 DOMAIN-CONTAINING PROTEIN"/>
    <property type="match status" value="1"/>
</dbReference>
<dbReference type="PANTHER" id="PTHR36922">
    <property type="entry name" value="BLL2446 PROTEIN"/>
    <property type="match status" value="1"/>
</dbReference>
<dbReference type="OMA" id="AYQVQSC"/>
<dbReference type="OrthoDB" id="3724345at2759"/>
<evidence type="ECO:0008006" key="3">
    <source>
        <dbReference type="Google" id="ProtNLM"/>
    </source>
</evidence>
<evidence type="ECO:0000313" key="1">
    <source>
        <dbReference type="EMBL" id="EMC99270.1"/>
    </source>
</evidence>
<dbReference type="EMBL" id="KB445552">
    <property type="protein sequence ID" value="EMC99270.1"/>
    <property type="molecule type" value="Genomic_DNA"/>
</dbReference>
<dbReference type="Pfam" id="PF09351">
    <property type="entry name" value="DUF1993"/>
    <property type="match status" value="1"/>
</dbReference>
<dbReference type="GeneID" id="19113862"/>
<dbReference type="RefSeq" id="XP_007674203.1">
    <property type="nucleotide sequence ID" value="XM_007676013.1"/>
</dbReference>
<gene>
    <name evidence="1" type="ORF">BAUCODRAFT_396915</name>
</gene>
<accession>M2NJE8</accession>
<reference evidence="1 2" key="1">
    <citation type="journal article" date="2012" name="PLoS Pathog.">
        <title>Diverse lifestyles and strategies of plant pathogenesis encoded in the genomes of eighteen Dothideomycetes fungi.</title>
        <authorList>
            <person name="Ohm R.A."/>
            <person name="Feau N."/>
            <person name="Henrissat B."/>
            <person name="Schoch C.L."/>
            <person name="Horwitz B.A."/>
            <person name="Barry K.W."/>
            <person name="Condon B.J."/>
            <person name="Copeland A.C."/>
            <person name="Dhillon B."/>
            <person name="Glaser F."/>
            <person name="Hesse C.N."/>
            <person name="Kosti I."/>
            <person name="LaButti K."/>
            <person name="Lindquist E.A."/>
            <person name="Lucas S."/>
            <person name="Salamov A.A."/>
            <person name="Bradshaw R.E."/>
            <person name="Ciuffetti L."/>
            <person name="Hamelin R.C."/>
            <person name="Kema G.H.J."/>
            <person name="Lawrence C."/>
            <person name="Scott J.A."/>
            <person name="Spatafora J.W."/>
            <person name="Turgeon B.G."/>
            <person name="de Wit P.J.G.M."/>
            <person name="Zhong S."/>
            <person name="Goodwin S.B."/>
            <person name="Grigoriev I.V."/>
        </authorList>
    </citation>
    <scope>NUCLEOTIDE SEQUENCE [LARGE SCALE GENOMIC DNA]</scope>
    <source>
        <strain evidence="1 2">UAMH 10762</strain>
    </source>
</reference>
<proteinExistence type="predicted"/>
<name>M2NJE8_BAUPA</name>
<protein>
    <recommendedName>
        <fullName evidence="3">DUF1993 domain-containing protein</fullName>
    </recommendedName>
</protein>
<dbReference type="KEGG" id="bcom:BAUCODRAFT_396915"/>
<dbReference type="InterPro" id="IPR018531">
    <property type="entry name" value="DUF1993"/>
</dbReference>